<comment type="caution">
    <text evidence="2">The sequence shown here is derived from an EMBL/GenBank/DDBJ whole genome shotgun (WGS) entry which is preliminary data.</text>
</comment>
<reference evidence="2 3" key="1">
    <citation type="journal article" date="2020" name="Nat. Commun.">
        <title>The structures of two archaeal type IV pili illuminate evolutionary relationships.</title>
        <authorList>
            <person name="Wang F."/>
            <person name="Baquero D.P."/>
            <person name="Su Z."/>
            <person name="Beltran L.C."/>
            <person name="Prangishvili D."/>
            <person name="Krupovic M."/>
            <person name="Egelman E.H."/>
        </authorList>
    </citation>
    <scope>NUCLEOTIDE SEQUENCE [LARGE SCALE GENOMIC DNA]</scope>
    <source>
        <strain evidence="2 3">2GA</strain>
    </source>
</reference>
<dbReference type="GO" id="GO:0005524">
    <property type="term" value="F:ATP binding"/>
    <property type="evidence" value="ECO:0007669"/>
    <property type="project" value="UniProtKB-KW"/>
</dbReference>
<gene>
    <name evidence="2" type="ORF">HC235_07065</name>
</gene>
<evidence type="ECO:0000313" key="2">
    <source>
        <dbReference type="EMBL" id="NYR15695.1"/>
    </source>
</evidence>
<feature type="domain" description="AAA+ ATPase" evidence="1">
    <location>
        <begin position="29"/>
        <end position="156"/>
    </location>
</feature>
<dbReference type="Proteomes" id="UP000554766">
    <property type="component" value="Unassembled WGS sequence"/>
</dbReference>
<protein>
    <submittedName>
        <fullName evidence="2">ATP-binding protein</fullName>
    </submittedName>
</protein>
<dbReference type="OMA" id="EWVKYGW"/>
<organism evidence="2 3">
    <name type="scientific">Pyrobaculum arsenaticum</name>
    <dbReference type="NCBI Taxonomy" id="121277"/>
    <lineage>
        <taxon>Archaea</taxon>
        <taxon>Thermoproteota</taxon>
        <taxon>Thermoprotei</taxon>
        <taxon>Thermoproteales</taxon>
        <taxon>Thermoproteaceae</taxon>
        <taxon>Pyrobaculum</taxon>
    </lineage>
</organism>
<dbReference type="AlphaFoldDB" id="A0A7L4P9Q1"/>
<dbReference type="GeneID" id="5054483"/>
<evidence type="ECO:0000313" key="3">
    <source>
        <dbReference type="Proteomes" id="UP000554766"/>
    </source>
</evidence>
<proteinExistence type="predicted"/>
<accession>A0A7L4P9Q1</accession>
<evidence type="ECO:0000259" key="1">
    <source>
        <dbReference type="SMART" id="SM00382"/>
    </source>
</evidence>
<dbReference type="InterPro" id="IPR027417">
    <property type="entry name" value="P-loop_NTPase"/>
</dbReference>
<dbReference type="SUPFAM" id="SSF52540">
    <property type="entry name" value="P-loop containing nucleoside triphosphate hydrolases"/>
    <property type="match status" value="1"/>
</dbReference>
<sequence length="180" mass="20173">MRGEDLRLEDIERLDFGEDIKIALSRALAGANVYMVGPPGSGKTSMLRKMGVYMHRLGREPLYVKLEWVKYGWGVGDYVKHYGHKIKEILGTYPLAAGDVVLLDDAELLWSYASVYRNIVGEIRGRQIIAAFREIDVDTVNILFGDGFIIHLQDRRTPRPLAKAPLGLGFLGKTSEIVVL</sequence>
<keyword evidence="2" id="KW-0067">ATP-binding</keyword>
<dbReference type="SMART" id="SM00382">
    <property type="entry name" value="AAA"/>
    <property type="match status" value="1"/>
</dbReference>
<dbReference type="InterPro" id="IPR003593">
    <property type="entry name" value="AAA+_ATPase"/>
</dbReference>
<name>A0A7L4P9Q1_9CREN</name>
<keyword evidence="3" id="KW-1185">Reference proteome</keyword>
<dbReference type="Gene3D" id="3.40.50.300">
    <property type="entry name" value="P-loop containing nucleotide triphosphate hydrolases"/>
    <property type="match status" value="1"/>
</dbReference>
<keyword evidence="2" id="KW-0547">Nucleotide-binding</keyword>
<dbReference type="EMBL" id="JAAVJF010000003">
    <property type="protein sequence ID" value="NYR15695.1"/>
    <property type="molecule type" value="Genomic_DNA"/>
</dbReference>
<dbReference type="RefSeq" id="WP_011899617.1">
    <property type="nucleotide sequence ID" value="NZ_JAAVJF010000003.1"/>
</dbReference>